<sequence length="114" mass="12615">YTKKERLMIDRELTKMKTLFEGIKDMRKLPEAIVVFDVNYDSIALVEAQKSKVKIIGIVDTNSNPDNIDFPIPSNDDAIKAVQYIADALADAILEGKKSFVPQASAVVTEVAKS</sequence>
<dbReference type="InterPro" id="IPR023591">
    <property type="entry name" value="Ribosomal_uS2_flav_dom_sf"/>
</dbReference>
<dbReference type="Gene3D" id="3.40.50.10490">
    <property type="entry name" value="Glucose-6-phosphate isomerase like protein, domain 1"/>
    <property type="match status" value="1"/>
</dbReference>
<comment type="caution">
    <text evidence="6">The sequence shown here is derived from an EMBL/GenBank/DDBJ whole genome shotgun (WGS) entry which is preliminary data.</text>
</comment>
<accession>A0A554JA62</accession>
<dbReference type="GO" id="GO:0015935">
    <property type="term" value="C:small ribosomal subunit"/>
    <property type="evidence" value="ECO:0007669"/>
    <property type="project" value="InterPro"/>
</dbReference>
<dbReference type="InterPro" id="IPR005706">
    <property type="entry name" value="Ribosomal_uS2_bac/mit/plastid"/>
</dbReference>
<feature type="non-terminal residue" evidence="6">
    <location>
        <position position="1"/>
    </location>
</feature>
<gene>
    <name evidence="6" type="ORF">G01um101477_598</name>
</gene>
<proteinExistence type="inferred from homology"/>
<dbReference type="AlphaFoldDB" id="A0A554JA62"/>
<evidence type="ECO:0000256" key="5">
    <source>
        <dbReference type="ARBA" id="ARBA00035518"/>
    </source>
</evidence>
<dbReference type="Pfam" id="PF00318">
    <property type="entry name" value="Ribosomal_S2"/>
    <property type="match status" value="1"/>
</dbReference>
<evidence type="ECO:0000313" key="7">
    <source>
        <dbReference type="Proteomes" id="UP000319613"/>
    </source>
</evidence>
<dbReference type="PRINTS" id="PR00395">
    <property type="entry name" value="RIBOSOMALS2"/>
</dbReference>
<evidence type="ECO:0000313" key="6">
    <source>
        <dbReference type="EMBL" id="TSC65170.1"/>
    </source>
</evidence>
<dbReference type="PANTHER" id="PTHR12534">
    <property type="entry name" value="30S RIBOSOMAL PROTEIN S2 PROKARYOTIC AND ORGANELLAR"/>
    <property type="match status" value="1"/>
</dbReference>
<protein>
    <recommendedName>
        <fullName evidence="4">Small ribosomal subunit protein uS2</fullName>
    </recommendedName>
    <alternativeName>
        <fullName evidence="5">30S ribosomal protein S2</fullName>
    </alternativeName>
</protein>
<evidence type="ECO:0000256" key="3">
    <source>
        <dbReference type="ARBA" id="ARBA00023274"/>
    </source>
</evidence>
<reference evidence="6 7" key="1">
    <citation type="submission" date="2017-07" db="EMBL/GenBank/DDBJ databases">
        <title>Mechanisms for carbon and nitrogen cycling indicate functional differentiation within the Candidate Phyla Radiation.</title>
        <authorList>
            <person name="Danczak R.E."/>
            <person name="Johnston M.D."/>
            <person name="Kenah C."/>
            <person name="Slattery M."/>
            <person name="Wrighton K.C."/>
            <person name="Wilkins M.J."/>
        </authorList>
    </citation>
    <scope>NUCLEOTIDE SEQUENCE [LARGE SCALE GENOMIC DNA]</scope>
    <source>
        <strain evidence="6">Gr01-1014_77</strain>
    </source>
</reference>
<dbReference type="PANTHER" id="PTHR12534:SF0">
    <property type="entry name" value="SMALL RIBOSOMAL SUBUNIT PROTEIN US2M"/>
    <property type="match status" value="1"/>
</dbReference>
<dbReference type="NCBIfam" id="TIGR01011">
    <property type="entry name" value="rpsB_bact"/>
    <property type="match status" value="1"/>
</dbReference>
<evidence type="ECO:0000256" key="4">
    <source>
        <dbReference type="ARBA" id="ARBA00035256"/>
    </source>
</evidence>
<comment type="similarity">
    <text evidence="1">Belongs to the universal ribosomal protein uS2 family.</text>
</comment>
<dbReference type="Gene3D" id="1.10.287.610">
    <property type="entry name" value="Helix hairpin bin"/>
    <property type="match status" value="1"/>
</dbReference>
<keyword evidence="2 6" id="KW-0689">Ribosomal protein</keyword>
<dbReference type="GO" id="GO:0006412">
    <property type="term" value="P:translation"/>
    <property type="evidence" value="ECO:0007669"/>
    <property type="project" value="InterPro"/>
</dbReference>
<dbReference type="CDD" id="cd01425">
    <property type="entry name" value="RPS2"/>
    <property type="match status" value="1"/>
</dbReference>
<keyword evidence="3" id="KW-0687">Ribonucleoprotein</keyword>
<name>A0A554JA62_9BACT</name>
<dbReference type="GO" id="GO:0003735">
    <property type="term" value="F:structural constituent of ribosome"/>
    <property type="evidence" value="ECO:0007669"/>
    <property type="project" value="InterPro"/>
</dbReference>
<dbReference type="Proteomes" id="UP000319613">
    <property type="component" value="Unassembled WGS sequence"/>
</dbReference>
<dbReference type="InterPro" id="IPR001865">
    <property type="entry name" value="Ribosomal_uS2"/>
</dbReference>
<evidence type="ECO:0000256" key="1">
    <source>
        <dbReference type="ARBA" id="ARBA00006242"/>
    </source>
</evidence>
<dbReference type="SUPFAM" id="SSF52313">
    <property type="entry name" value="Ribosomal protein S2"/>
    <property type="match status" value="1"/>
</dbReference>
<dbReference type="EMBL" id="VMFF01000064">
    <property type="protein sequence ID" value="TSC65170.1"/>
    <property type="molecule type" value="Genomic_DNA"/>
</dbReference>
<organism evidence="6 7">
    <name type="scientific">Candidatus Doudnabacteria bacterium Gr01-1014_77</name>
    <dbReference type="NCBI Taxonomy" id="2017133"/>
    <lineage>
        <taxon>Bacteria</taxon>
        <taxon>Candidatus Doudnaibacteriota</taxon>
    </lineage>
</organism>
<evidence type="ECO:0000256" key="2">
    <source>
        <dbReference type="ARBA" id="ARBA00022980"/>
    </source>
</evidence>